<accession>A0A6M5YDY7</accession>
<dbReference type="KEGG" id="stae:HNV11_05345"/>
<dbReference type="EMBL" id="CP053435">
    <property type="protein sequence ID" value="QJW92225.1"/>
    <property type="molecule type" value="Genomic_DNA"/>
</dbReference>
<evidence type="ECO:0000313" key="2">
    <source>
        <dbReference type="Proteomes" id="UP000502756"/>
    </source>
</evidence>
<gene>
    <name evidence="1" type="ORF">HNV11_05345</name>
</gene>
<dbReference type="Gene3D" id="3.20.20.80">
    <property type="entry name" value="Glycosidases"/>
    <property type="match status" value="1"/>
</dbReference>
<dbReference type="GO" id="GO:0005975">
    <property type="term" value="P:carbohydrate metabolic process"/>
    <property type="evidence" value="ECO:0007669"/>
    <property type="project" value="InterPro"/>
</dbReference>
<dbReference type="AlphaFoldDB" id="A0A6M5YDY7"/>
<keyword evidence="1" id="KW-0378">Hydrolase</keyword>
<dbReference type="GO" id="GO:0004553">
    <property type="term" value="F:hydrolase activity, hydrolyzing O-glycosyl compounds"/>
    <property type="evidence" value="ECO:0007669"/>
    <property type="project" value="InterPro"/>
</dbReference>
<proteinExistence type="predicted"/>
<protein>
    <submittedName>
        <fullName evidence="1">Family 1 glycosylhydrolase</fullName>
    </submittedName>
</protein>
<organism evidence="1 2">
    <name type="scientific">Spirosoma taeanense</name>
    <dbReference type="NCBI Taxonomy" id="2735870"/>
    <lineage>
        <taxon>Bacteria</taxon>
        <taxon>Pseudomonadati</taxon>
        <taxon>Bacteroidota</taxon>
        <taxon>Cytophagia</taxon>
        <taxon>Cytophagales</taxon>
        <taxon>Cytophagaceae</taxon>
        <taxon>Spirosoma</taxon>
    </lineage>
</organism>
<dbReference type="Pfam" id="PF00232">
    <property type="entry name" value="Glyco_hydro_1"/>
    <property type="match status" value="1"/>
</dbReference>
<keyword evidence="2" id="KW-1185">Reference proteome</keyword>
<dbReference type="SUPFAM" id="SSF51445">
    <property type="entry name" value="(Trans)glycosidases"/>
    <property type="match status" value="1"/>
</dbReference>
<name>A0A6M5YDY7_9BACT</name>
<evidence type="ECO:0000313" key="1">
    <source>
        <dbReference type="EMBL" id="QJW92225.1"/>
    </source>
</evidence>
<dbReference type="InterPro" id="IPR017853">
    <property type="entry name" value="GH"/>
</dbReference>
<sequence>MNNVYQGVHSTTTHYPGSIPLELWGGIECTVNRIGEVYQDQLIRNGHHDRLKDLDEIAALGIRTLRYPLLWERTAPECLAKPDWHWADERMAHLRQLSIRPIVGLVHHGCGPRYATFNTPRFETELAHYARQVAERYPWVDAYTPINEPLTTARFSGLYGHWYPHERSDRQFVAILLRECRATVLAMRAIRTVRPDAKLIQTEDLGQTHCMPELQYQADFENHRRWLTWDLLCGSVTPQHPLWKYLRRAGASEQELWYLVENASPPYMLGVNHYVTSERYLYCATANQQKGSKSVRYHDTEVVRAAPELRVGISGLLTQAAQRYGLPIAVTEAHLGCTPDEQMRWLGEVWQQAEQVRTEGVDVRAVTVWGMLGLYDWHCLLTRCENHYEPSVFDVRTGKLQRTELAAMVEGLAACRPVSELIPDGLGWWQTEATLATV</sequence>
<dbReference type="Proteomes" id="UP000502756">
    <property type="component" value="Chromosome"/>
</dbReference>
<reference evidence="1 2" key="1">
    <citation type="submission" date="2020-05" db="EMBL/GenBank/DDBJ databases">
        <title>Genome sequencing of Spirosoma sp. TS118.</title>
        <authorList>
            <person name="Lee J.-H."/>
            <person name="Jeong S."/>
            <person name="Zhao L."/>
            <person name="Jung J.-H."/>
            <person name="Kim M.-K."/>
            <person name="Lim S."/>
        </authorList>
    </citation>
    <scope>NUCLEOTIDE SEQUENCE [LARGE SCALE GENOMIC DNA]</scope>
    <source>
        <strain evidence="1 2">TS118</strain>
    </source>
</reference>
<dbReference type="InterPro" id="IPR001360">
    <property type="entry name" value="Glyco_hydro_1"/>
</dbReference>